<proteinExistence type="predicted"/>
<name>A0A521CT15_SACCC</name>
<keyword evidence="2" id="KW-1185">Reference proteome</keyword>
<accession>A0A521CT15</accession>
<gene>
    <name evidence="1" type="ORF">SAMN06265379_103456</name>
</gene>
<protein>
    <submittedName>
        <fullName evidence="1">Uncharacterized protein</fullName>
    </submittedName>
</protein>
<reference evidence="1 2" key="1">
    <citation type="submission" date="2017-05" db="EMBL/GenBank/DDBJ databases">
        <authorList>
            <person name="Varghese N."/>
            <person name="Submissions S."/>
        </authorList>
    </citation>
    <scope>NUCLEOTIDE SEQUENCE [LARGE SCALE GENOMIC DNA]</scope>
    <source>
        <strain evidence="1 2">DSM 27040</strain>
    </source>
</reference>
<dbReference type="Proteomes" id="UP000319040">
    <property type="component" value="Unassembled WGS sequence"/>
</dbReference>
<sequence length="244" mass="28015">MGHSSIKDMLLKQAYSITPESIKRLGLSYGIFLQECSEFILWAQQDRDKLSKAGLNIGIIQEAEFLLEEAQNIHALRANESKSTKEEVANWNRKKKEGIDLGKQLVHHFKYAFRHNKELSAIMGEIKFPCKVHELISNLDLLIHMGNGHTDLLDAIGFDFAIMSRVAQLAEELPNLHGYKYVASQSNPNKIKRDQIFSLLKSKVDEIRACGKYVFHNDPDRLKGYRSSYLRQKNNRATRTKKNN</sequence>
<evidence type="ECO:0000313" key="2">
    <source>
        <dbReference type="Proteomes" id="UP000319040"/>
    </source>
</evidence>
<dbReference type="EMBL" id="FXTB01000003">
    <property type="protein sequence ID" value="SMO62576.1"/>
    <property type="molecule type" value="Genomic_DNA"/>
</dbReference>
<evidence type="ECO:0000313" key="1">
    <source>
        <dbReference type="EMBL" id="SMO62576.1"/>
    </source>
</evidence>
<dbReference type="AlphaFoldDB" id="A0A521CT15"/>
<organism evidence="1 2">
    <name type="scientific">Saccharicrinis carchari</name>
    <dbReference type="NCBI Taxonomy" id="1168039"/>
    <lineage>
        <taxon>Bacteria</taxon>
        <taxon>Pseudomonadati</taxon>
        <taxon>Bacteroidota</taxon>
        <taxon>Bacteroidia</taxon>
        <taxon>Marinilabiliales</taxon>
        <taxon>Marinilabiliaceae</taxon>
        <taxon>Saccharicrinis</taxon>
    </lineage>
</organism>
<dbReference type="OrthoDB" id="1115578at2"/>
<dbReference type="RefSeq" id="WP_142533136.1">
    <property type="nucleotide sequence ID" value="NZ_FXTB01000003.1"/>
</dbReference>